<organism evidence="15 16">
    <name type="scientific">Aspergillus fijiensis CBS 313.89</name>
    <dbReference type="NCBI Taxonomy" id="1448319"/>
    <lineage>
        <taxon>Eukaryota</taxon>
        <taxon>Fungi</taxon>
        <taxon>Dikarya</taxon>
        <taxon>Ascomycota</taxon>
        <taxon>Pezizomycotina</taxon>
        <taxon>Eurotiomycetes</taxon>
        <taxon>Eurotiomycetidae</taxon>
        <taxon>Eurotiales</taxon>
        <taxon>Aspergillaceae</taxon>
        <taxon>Aspergillus</taxon>
    </lineage>
</organism>
<dbReference type="PROSITE" id="PS00847">
    <property type="entry name" value="MCM_1"/>
    <property type="match status" value="1"/>
</dbReference>
<comment type="similarity">
    <text evidence="11">Belongs to the MCM family.</text>
</comment>
<dbReference type="CDD" id="cd17758">
    <property type="entry name" value="MCM7"/>
    <property type="match status" value="1"/>
</dbReference>
<dbReference type="PANTHER" id="PTHR11630">
    <property type="entry name" value="DNA REPLICATION LICENSING FACTOR MCM FAMILY MEMBER"/>
    <property type="match status" value="1"/>
</dbReference>
<dbReference type="GO" id="GO:0042555">
    <property type="term" value="C:MCM complex"/>
    <property type="evidence" value="ECO:0007669"/>
    <property type="project" value="InterPro"/>
</dbReference>
<dbReference type="InterPro" id="IPR001208">
    <property type="entry name" value="MCM_dom"/>
</dbReference>
<evidence type="ECO:0000256" key="3">
    <source>
        <dbReference type="ARBA" id="ARBA00022741"/>
    </source>
</evidence>
<dbReference type="Gene3D" id="2.20.28.10">
    <property type="match status" value="1"/>
</dbReference>
<dbReference type="InterPro" id="IPR031327">
    <property type="entry name" value="MCM"/>
</dbReference>
<dbReference type="GO" id="GO:0016787">
    <property type="term" value="F:hydrolase activity"/>
    <property type="evidence" value="ECO:0007669"/>
    <property type="project" value="UniProtKB-KW"/>
</dbReference>
<comment type="function">
    <text evidence="12">Acts as component of the MCM2-7 complex (MCM complex) which is the replicative helicase essential for 'once per cell cycle' DNA replication initiation and elongation in eukaryotic cells. The active ATPase sites in the MCM2-7 ring are formed through the interaction surfaces of two neighboring subunits such that a critical structure of a conserved arginine finger motif is provided in trans relative to the ATP-binding site of the Walker A box of the adjacent subunit. The six ATPase active sites, however, are likely to contribute differentially to the complex helicase activity.</text>
</comment>
<dbReference type="Pfam" id="PF24901">
    <property type="entry name" value="WHD_MCM7"/>
    <property type="match status" value="1"/>
</dbReference>
<sequence>MSLLTYNVHVDYEAQLEGFKDFLKHFKSFESASESAATEAIEDLNLEEDGTSDEYDFMDDVEDGAPRPGRRRREPKLKYMQLLQDVADRERTNILIELDDLATYEKSLPDDTDLRLVESVQKNTHHYIELFSRAIDDLMPKESKDITFKDDVLDVIMSQREKRNEAMLMAAEANADAEAADSIFPPELTRRYTVNFKPLTPSGSSTDRQSKAIAVRNVRAEHIGSLITVRGITTRVSDVKPAVEINAYTCDRCGSEVFQPVTTKQFLPMTECKSTECQTNQSKGQLFLSTRASKFVPFQEVKIQEMADQVPVGHIPRTMTVHCHGSLTRQLNPGDVVDIAGIFLPIPYTGFRAIRAGLLTDTYLEAQHITQHKKSYQDTAMDSRTLRKIEQHQKSGNMYEYLSRSIAPEIYGHLDVKKALLLLLIGGVTKEMGDGMHIRGDINICLMGDPGVAKSQLLKYISKVAPRGVYTTGRGSSGVGLTAAVMRDPVTDEMVLEGGALVLADNGICCIDEFDKMDDSDRTAIHEVMEQQTISISKAGITTTLNARTSILAAANPLYGRYNPRVSPVENINLPAALLSRFDVMFLILDTPSPDADEELANHVTYVHMHNRHPETEDAGVMFTPHEVRQYIAKARTYRPVVPSSVSDYMVGAYVRMRKQQKKDEDERKQFSHVTPRTLLGVVRLSQALARLRFSDVVVIEDVDEALRLIQVSKDSLSSDGQSGLDQSPSSKIYHLIRSMWESGAAAVGDGEEGELSMRRIRERVLAKGFTEDQLTMAVDEYENLNVWQLVGDGSRLLFVDTMDM</sequence>
<dbReference type="InterPro" id="IPR003593">
    <property type="entry name" value="AAA+_ATPase"/>
</dbReference>
<dbReference type="PRINTS" id="PR01663">
    <property type="entry name" value="MCMPROTEIN7"/>
</dbReference>
<dbReference type="InterPro" id="IPR027417">
    <property type="entry name" value="P-loop_NTPase"/>
</dbReference>
<dbReference type="GO" id="GO:0031261">
    <property type="term" value="C:DNA replication preinitiation complex"/>
    <property type="evidence" value="ECO:0007669"/>
    <property type="project" value="UniProtKB-ARBA"/>
</dbReference>
<dbReference type="EMBL" id="KZ824729">
    <property type="protein sequence ID" value="RAK71214.1"/>
    <property type="molecule type" value="Genomic_DNA"/>
</dbReference>
<dbReference type="Gene3D" id="2.40.50.140">
    <property type="entry name" value="Nucleic acid-binding proteins"/>
    <property type="match status" value="1"/>
</dbReference>
<dbReference type="OrthoDB" id="3207464at2759"/>
<dbReference type="GO" id="GO:0006279">
    <property type="term" value="P:premeiotic DNA replication"/>
    <property type="evidence" value="ECO:0007669"/>
    <property type="project" value="UniProtKB-ARBA"/>
</dbReference>
<evidence type="ECO:0000256" key="1">
    <source>
        <dbReference type="ARBA" id="ARBA00004123"/>
    </source>
</evidence>
<evidence type="ECO:0000313" key="15">
    <source>
        <dbReference type="EMBL" id="RAK71214.1"/>
    </source>
</evidence>
<dbReference type="InterPro" id="IPR027925">
    <property type="entry name" value="MCM_N"/>
</dbReference>
<evidence type="ECO:0000256" key="12">
    <source>
        <dbReference type="RuleBase" id="RU365012"/>
    </source>
</evidence>
<dbReference type="SMART" id="SM00382">
    <property type="entry name" value="AAA"/>
    <property type="match status" value="1"/>
</dbReference>
<dbReference type="InterPro" id="IPR033762">
    <property type="entry name" value="MCM_OB"/>
</dbReference>
<dbReference type="Gene3D" id="3.40.50.300">
    <property type="entry name" value="P-loop containing nucleotide triphosphate hydrolases"/>
    <property type="match status" value="1"/>
</dbReference>
<keyword evidence="8 12" id="KW-0539">Nucleus</keyword>
<dbReference type="VEuPathDB" id="FungiDB:BO72DRAFT_490682"/>
<reference evidence="15 16" key="1">
    <citation type="submission" date="2018-02" db="EMBL/GenBank/DDBJ databases">
        <title>The genomes of Aspergillus section Nigri reveals drivers in fungal speciation.</title>
        <authorList>
            <consortium name="DOE Joint Genome Institute"/>
            <person name="Vesth T.C."/>
            <person name="Nybo J."/>
            <person name="Theobald S."/>
            <person name="Brandl J."/>
            <person name="Frisvad J.C."/>
            <person name="Nielsen K.F."/>
            <person name="Lyhne E.K."/>
            <person name="Kogle M.E."/>
            <person name="Kuo A."/>
            <person name="Riley R."/>
            <person name="Clum A."/>
            <person name="Nolan M."/>
            <person name="Lipzen A."/>
            <person name="Salamov A."/>
            <person name="Henrissat B."/>
            <person name="Wiebenga A."/>
            <person name="De vries R.P."/>
            <person name="Grigoriev I.V."/>
            <person name="Mortensen U.H."/>
            <person name="Andersen M.R."/>
            <person name="Baker S.E."/>
        </authorList>
    </citation>
    <scope>NUCLEOTIDE SEQUENCE [LARGE SCALE GENOMIC DNA]</scope>
    <source>
        <strain evidence="15 16">CBS 313.89</strain>
    </source>
</reference>
<accession>A0A8G1RDC4</accession>
<dbReference type="GO" id="GO:0006271">
    <property type="term" value="P:DNA strand elongation involved in DNA replication"/>
    <property type="evidence" value="ECO:0007669"/>
    <property type="project" value="TreeGrafter"/>
</dbReference>
<dbReference type="GO" id="GO:0097373">
    <property type="term" value="C:MCM core complex"/>
    <property type="evidence" value="ECO:0007669"/>
    <property type="project" value="UniProtKB-ARBA"/>
</dbReference>
<evidence type="ECO:0000256" key="4">
    <source>
        <dbReference type="ARBA" id="ARBA00022801"/>
    </source>
</evidence>
<dbReference type="PRINTS" id="PR01657">
    <property type="entry name" value="MCMFAMILY"/>
</dbReference>
<comment type="subcellular location">
    <subcellularLocation>
        <location evidence="1 12">Nucleus</location>
    </subcellularLocation>
</comment>
<keyword evidence="7 11" id="KW-0238">DNA-binding</keyword>
<evidence type="ECO:0000256" key="9">
    <source>
        <dbReference type="ARBA" id="ARBA00023306"/>
    </source>
</evidence>
<dbReference type="InterPro" id="IPR041562">
    <property type="entry name" value="MCM_lid"/>
</dbReference>
<dbReference type="FunFam" id="3.40.50.300:FF:000288">
    <property type="entry name" value="DNA replication licensing factor MCM7"/>
    <property type="match status" value="1"/>
</dbReference>
<dbReference type="SUPFAM" id="SSF52540">
    <property type="entry name" value="P-loop containing nucleoside triphosphate hydrolases"/>
    <property type="match status" value="1"/>
</dbReference>
<evidence type="ECO:0000256" key="2">
    <source>
        <dbReference type="ARBA" id="ARBA00022705"/>
    </source>
</evidence>
<feature type="compositionally biased region" description="Acidic residues" evidence="13">
    <location>
        <begin position="49"/>
        <end position="63"/>
    </location>
</feature>
<dbReference type="PANTHER" id="PTHR11630:SF26">
    <property type="entry name" value="DNA REPLICATION LICENSING FACTOR MCM7"/>
    <property type="match status" value="1"/>
</dbReference>
<dbReference type="SUPFAM" id="SSF50249">
    <property type="entry name" value="Nucleic acid-binding proteins"/>
    <property type="match status" value="1"/>
</dbReference>
<evidence type="ECO:0000256" key="5">
    <source>
        <dbReference type="ARBA" id="ARBA00022806"/>
    </source>
</evidence>
<dbReference type="InterPro" id="IPR012340">
    <property type="entry name" value="NA-bd_OB-fold"/>
</dbReference>
<proteinExistence type="inferred from homology"/>
<keyword evidence="6 11" id="KW-0067">ATP-binding</keyword>
<evidence type="ECO:0000256" key="7">
    <source>
        <dbReference type="ARBA" id="ARBA00023125"/>
    </source>
</evidence>
<keyword evidence="9 12" id="KW-0131">Cell cycle</keyword>
<feature type="domain" description="MCM C-terminal AAA(+) ATPase" evidence="14">
    <location>
        <begin position="398"/>
        <end position="604"/>
    </location>
</feature>
<dbReference type="PROSITE" id="PS50051">
    <property type="entry name" value="MCM_2"/>
    <property type="match status" value="1"/>
</dbReference>
<dbReference type="EC" id="3.6.4.12" evidence="12"/>
<dbReference type="GO" id="GO:0006270">
    <property type="term" value="P:DNA replication initiation"/>
    <property type="evidence" value="ECO:0007669"/>
    <property type="project" value="InterPro"/>
</dbReference>
<dbReference type="GO" id="GO:0005656">
    <property type="term" value="C:nuclear pre-replicative complex"/>
    <property type="evidence" value="ECO:0007669"/>
    <property type="project" value="UniProtKB-ARBA"/>
</dbReference>
<protein>
    <recommendedName>
        <fullName evidence="12">DNA replication licensing factor MCM7</fullName>
        <ecNumber evidence="12">3.6.4.12</ecNumber>
    </recommendedName>
</protein>
<dbReference type="FunFam" id="2.20.28.10:FF:000004">
    <property type="entry name" value="DNA replication licensing factor MCM7"/>
    <property type="match status" value="1"/>
</dbReference>
<dbReference type="Proteomes" id="UP000249789">
    <property type="component" value="Unassembled WGS sequence"/>
</dbReference>
<dbReference type="Pfam" id="PF17855">
    <property type="entry name" value="MCM_lid"/>
    <property type="match status" value="1"/>
</dbReference>
<dbReference type="InterPro" id="IPR018525">
    <property type="entry name" value="MCM_CS"/>
</dbReference>
<evidence type="ECO:0000259" key="14">
    <source>
        <dbReference type="PROSITE" id="PS50051"/>
    </source>
</evidence>
<dbReference type="GO" id="GO:0043596">
    <property type="term" value="C:nuclear replication fork"/>
    <property type="evidence" value="ECO:0007669"/>
    <property type="project" value="UniProtKB-ARBA"/>
</dbReference>
<dbReference type="SMART" id="SM00350">
    <property type="entry name" value="MCM"/>
    <property type="match status" value="1"/>
</dbReference>
<keyword evidence="5 12" id="KW-0347">Helicase</keyword>
<evidence type="ECO:0000256" key="10">
    <source>
        <dbReference type="ARBA" id="ARBA00048432"/>
    </source>
</evidence>
<dbReference type="Pfam" id="PF17207">
    <property type="entry name" value="MCM_OB"/>
    <property type="match status" value="1"/>
</dbReference>
<dbReference type="Pfam" id="PF14551">
    <property type="entry name" value="MCM_N"/>
    <property type="match status" value="1"/>
</dbReference>
<feature type="region of interest" description="Disordered" evidence="13">
    <location>
        <begin position="49"/>
        <end position="72"/>
    </location>
</feature>
<evidence type="ECO:0000313" key="16">
    <source>
        <dbReference type="Proteomes" id="UP000249789"/>
    </source>
</evidence>
<dbReference type="GO" id="GO:0000727">
    <property type="term" value="P:double-strand break repair via break-induced replication"/>
    <property type="evidence" value="ECO:0007669"/>
    <property type="project" value="TreeGrafter"/>
</dbReference>
<dbReference type="GO" id="GO:0003697">
    <property type="term" value="F:single-stranded DNA binding"/>
    <property type="evidence" value="ECO:0007669"/>
    <property type="project" value="TreeGrafter"/>
</dbReference>
<keyword evidence="4 12" id="KW-0378">Hydrolase</keyword>
<name>A0A8G1RDC4_9EURO</name>
<dbReference type="AlphaFoldDB" id="A0A8G1RDC4"/>
<evidence type="ECO:0000256" key="6">
    <source>
        <dbReference type="ARBA" id="ARBA00022840"/>
    </source>
</evidence>
<dbReference type="GO" id="GO:0005524">
    <property type="term" value="F:ATP binding"/>
    <property type="evidence" value="ECO:0007669"/>
    <property type="project" value="UniProtKB-KW"/>
</dbReference>
<comment type="catalytic activity">
    <reaction evidence="10">
        <text>ATP + H2O = ADP + phosphate + H(+)</text>
        <dbReference type="Rhea" id="RHEA:13065"/>
        <dbReference type="ChEBI" id="CHEBI:15377"/>
        <dbReference type="ChEBI" id="CHEBI:15378"/>
        <dbReference type="ChEBI" id="CHEBI:30616"/>
        <dbReference type="ChEBI" id="CHEBI:43474"/>
        <dbReference type="ChEBI" id="CHEBI:456216"/>
        <dbReference type="EC" id="3.6.4.12"/>
    </reaction>
    <physiologicalReaction direction="left-to-right" evidence="10">
        <dbReference type="Rhea" id="RHEA:13066"/>
    </physiologicalReaction>
</comment>
<dbReference type="GO" id="GO:0017116">
    <property type="term" value="F:single-stranded DNA helicase activity"/>
    <property type="evidence" value="ECO:0007669"/>
    <property type="project" value="TreeGrafter"/>
</dbReference>
<keyword evidence="2 12" id="KW-0235">DNA replication</keyword>
<gene>
    <name evidence="12" type="primary">MCM7</name>
    <name evidence="15" type="ORF">BO72DRAFT_490682</name>
</gene>
<dbReference type="Pfam" id="PF00493">
    <property type="entry name" value="MCM"/>
    <property type="match status" value="1"/>
</dbReference>
<evidence type="ECO:0000256" key="13">
    <source>
        <dbReference type="SAM" id="MobiDB-lite"/>
    </source>
</evidence>
<keyword evidence="3 11" id="KW-0547">Nucleotide-binding</keyword>
<evidence type="ECO:0000256" key="11">
    <source>
        <dbReference type="RuleBase" id="RU004070"/>
    </source>
</evidence>
<keyword evidence="16" id="KW-1185">Reference proteome</keyword>
<evidence type="ECO:0000256" key="8">
    <source>
        <dbReference type="ARBA" id="ARBA00023242"/>
    </source>
</evidence>
<dbReference type="InterPro" id="IPR008050">
    <property type="entry name" value="MCM7"/>
</dbReference>